<dbReference type="GO" id="GO:0005524">
    <property type="term" value="F:ATP binding"/>
    <property type="evidence" value="ECO:0007669"/>
    <property type="project" value="InterPro"/>
</dbReference>
<dbReference type="Gene3D" id="3.40.50.300">
    <property type="entry name" value="P-loop containing nucleotide triphosphate hydrolases"/>
    <property type="match status" value="1"/>
</dbReference>
<organism evidence="4 5">
    <name type="scientific">Streptosporangium minutum</name>
    <dbReference type="NCBI Taxonomy" id="569862"/>
    <lineage>
        <taxon>Bacteria</taxon>
        <taxon>Bacillati</taxon>
        <taxon>Actinomycetota</taxon>
        <taxon>Actinomycetes</taxon>
        <taxon>Streptosporangiales</taxon>
        <taxon>Streptosporangiaceae</taxon>
        <taxon>Streptosporangium</taxon>
    </lineage>
</organism>
<dbReference type="RefSeq" id="WP_086578796.1">
    <property type="nucleotide sequence ID" value="NZ_NGFP01000363.1"/>
</dbReference>
<dbReference type="AlphaFoldDB" id="A0A243QJG6"/>
<dbReference type="Proteomes" id="UP000194761">
    <property type="component" value="Unassembled WGS sequence"/>
</dbReference>
<dbReference type="PANTHER" id="PTHR34704:SF1">
    <property type="entry name" value="ATPASE"/>
    <property type="match status" value="1"/>
</dbReference>
<feature type="region of interest" description="Disordered" evidence="1">
    <location>
        <begin position="467"/>
        <end position="491"/>
    </location>
</feature>
<dbReference type="InterPro" id="IPR004256">
    <property type="entry name" value="DUF234"/>
</dbReference>
<keyword evidence="5" id="KW-1185">Reference proteome</keyword>
<dbReference type="Pfam" id="PF01637">
    <property type="entry name" value="ATPase_2"/>
    <property type="match status" value="1"/>
</dbReference>
<evidence type="ECO:0000313" key="5">
    <source>
        <dbReference type="Proteomes" id="UP000194761"/>
    </source>
</evidence>
<feature type="domain" description="ATPase" evidence="2">
    <location>
        <begin position="29"/>
        <end position="185"/>
    </location>
</feature>
<dbReference type="PANTHER" id="PTHR34704">
    <property type="entry name" value="ATPASE"/>
    <property type="match status" value="1"/>
</dbReference>
<evidence type="ECO:0000313" key="4">
    <source>
        <dbReference type="EMBL" id="OUC82113.1"/>
    </source>
</evidence>
<evidence type="ECO:0000259" key="3">
    <source>
        <dbReference type="Pfam" id="PF03008"/>
    </source>
</evidence>
<evidence type="ECO:0000259" key="2">
    <source>
        <dbReference type="Pfam" id="PF01637"/>
    </source>
</evidence>
<evidence type="ECO:0000256" key="1">
    <source>
        <dbReference type="SAM" id="MobiDB-lite"/>
    </source>
</evidence>
<sequence>MDGFIGRDHELGKLRRLLDKVEAGGRIERPGRAILVRGRRRVGKSRLAEEFIRRSGVPHLFYSAARGPEGQQLQRFLSAGAASDLPGAQLMGGQSPDSWDAALRLLVAALPRDSPSIVVFDELPYLIASSPDLESVLQVLFDREFSHRPVLLILIGSDLSMMEAINQYDRPFYMRATEMVVRPLTPADVARKLELTAADAFDAHLVSGGLPMICEEWRPGLSVQEYLQEALTDSTSSLVISGERALAAELPPDAQARTVLSAIGSGQRTHASIDRATPGIPRASLNRALQFLVEKRLVVPELPLATRPSRETRYHIADTHLRFWLTFVGPWLPEIERDRGDLVLARFHRSWTSWRGTAIEPVIRESLRRMDGLPEGTCAIGGYWTRTNDPEIDIVGADREPVAKKITMVGSIKWLENRPFDRHDLSELIVHRSKLPGADTSTPLFAVSRSGVTAEGVEAITPERLLDSWRPLSGAREPAPSGGAGPGGRAP</sequence>
<accession>A0A243QJG6</accession>
<proteinExistence type="predicted"/>
<dbReference type="Pfam" id="PF03008">
    <property type="entry name" value="DUF234"/>
    <property type="match status" value="1"/>
</dbReference>
<dbReference type="InterPro" id="IPR027417">
    <property type="entry name" value="P-loop_NTPase"/>
</dbReference>
<protein>
    <submittedName>
        <fullName evidence="4">ATPase</fullName>
    </submittedName>
</protein>
<comment type="caution">
    <text evidence="4">The sequence shown here is derived from an EMBL/GenBank/DDBJ whole genome shotgun (WGS) entry which is preliminary data.</text>
</comment>
<gene>
    <name evidence="4" type="ORF">CA984_41370</name>
</gene>
<name>A0A243QJG6_9ACTN</name>
<dbReference type="InterPro" id="IPR011579">
    <property type="entry name" value="ATPase_dom"/>
</dbReference>
<reference evidence="4 5" key="1">
    <citation type="submission" date="2017-05" db="EMBL/GenBank/DDBJ databases">
        <title>Biotechnological potential of actinobacteria isolated from South African environments.</title>
        <authorList>
            <person name="Le Roes-Hill M."/>
            <person name="Prins A."/>
            <person name="Durrell K.A."/>
        </authorList>
    </citation>
    <scope>NUCLEOTIDE SEQUENCE [LARGE SCALE GENOMIC DNA]</scope>
    <source>
        <strain evidence="4">M26</strain>
    </source>
</reference>
<dbReference type="EMBL" id="NGFP01000363">
    <property type="protein sequence ID" value="OUC82113.1"/>
    <property type="molecule type" value="Genomic_DNA"/>
</dbReference>
<dbReference type="SUPFAM" id="SSF52540">
    <property type="entry name" value="P-loop containing nucleoside triphosphate hydrolases"/>
    <property type="match status" value="1"/>
</dbReference>
<feature type="domain" description="DUF234" evidence="3">
    <location>
        <begin position="324"/>
        <end position="416"/>
    </location>
</feature>
<feature type="compositionally biased region" description="Gly residues" evidence="1">
    <location>
        <begin position="482"/>
        <end position="491"/>
    </location>
</feature>